<evidence type="ECO:0008006" key="3">
    <source>
        <dbReference type="Google" id="ProtNLM"/>
    </source>
</evidence>
<dbReference type="OrthoDB" id="9778466at2"/>
<protein>
    <recommendedName>
        <fullName evidence="3">DinB-like domain-containing protein</fullName>
    </recommendedName>
</protein>
<dbReference type="InterPro" id="IPR034660">
    <property type="entry name" value="DinB/YfiT-like"/>
</dbReference>
<dbReference type="EMBL" id="QEAS01000005">
    <property type="protein sequence ID" value="PWG81305.1"/>
    <property type="molecule type" value="Genomic_DNA"/>
</dbReference>
<accession>A0A2U2PIT2</accession>
<dbReference type="SUPFAM" id="SSF109854">
    <property type="entry name" value="DinB/YfiT-like putative metalloenzymes"/>
    <property type="match status" value="1"/>
</dbReference>
<organism evidence="1 2">
    <name type="scientific">Pararcticibacter amylolyticus</name>
    <dbReference type="NCBI Taxonomy" id="2173175"/>
    <lineage>
        <taxon>Bacteria</taxon>
        <taxon>Pseudomonadati</taxon>
        <taxon>Bacteroidota</taxon>
        <taxon>Sphingobacteriia</taxon>
        <taxon>Sphingobacteriales</taxon>
        <taxon>Sphingobacteriaceae</taxon>
        <taxon>Pararcticibacter</taxon>
    </lineage>
</organism>
<gene>
    <name evidence="1" type="ORF">DDR33_08005</name>
</gene>
<comment type="caution">
    <text evidence="1">The sequence shown here is derived from an EMBL/GenBank/DDBJ whole genome shotgun (WGS) entry which is preliminary data.</text>
</comment>
<dbReference type="RefSeq" id="WP_109415247.1">
    <property type="nucleotide sequence ID" value="NZ_QEAS01000005.1"/>
</dbReference>
<name>A0A2U2PIT2_9SPHI</name>
<keyword evidence="2" id="KW-1185">Reference proteome</keyword>
<dbReference type="Gene3D" id="1.20.120.450">
    <property type="entry name" value="dinb family like domain"/>
    <property type="match status" value="1"/>
</dbReference>
<reference evidence="1 2" key="1">
    <citation type="submission" date="2018-04" db="EMBL/GenBank/DDBJ databases">
        <title>Pedobacter chongqingensis sp. nov., isolated from a rottenly hemp rope.</title>
        <authorList>
            <person name="Cai Y."/>
        </authorList>
    </citation>
    <scope>NUCLEOTIDE SEQUENCE [LARGE SCALE GENOMIC DNA]</scope>
    <source>
        <strain evidence="1 2">FJ4-8</strain>
    </source>
</reference>
<dbReference type="AlphaFoldDB" id="A0A2U2PIT2"/>
<sequence length="228" mass="26359">MNKPAWNSALGELRSMFKSKENIDAAKQLALKLHAMVFTSEMSGTVHTTFEDELWDGLDEETLRFAVNKKGRTIVYGLWHSARIEDITMNLLVAGRDQLFEKDKWEEKIKSPVRHTGNSLSSTEIMNFSSLIDITELKAYRTEVGRNSENIIRNLKQEDLHRKIYKDNLKRILDEGAVDNVESANWLIDFWRKKDVAGIILMPCLRHQLVHINESMEAKSNNRKTVRS</sequence>
<proteinExistence type="predicted"/>
<evidence type="ECO:0000313" key="1">
    <source>
        <dbReference type="EMBL" id="PWG81305.1"/>
    </source>
</evidence>
<evidence type="ECO:0000313" key="2">
    <source>
        <dbReference type="Proteomes" id="UP000245647"/>
    </source>
</evidence>
<dbReference type="Proteomes" id="UP000245647">
    <property type="component" value="Unassembled WGS sequence"/>
</dbReference>